<gene>
    <name evidence="2" type="primary">relA_4</name>
    <name evidence="2" type="ORF">NCTC12391_00642</name>
</gene>
<protein>
    <submittedName>
        <fullName evidence="2">Bifunctional (P)ppGpp synthase/hydrolase relA</fullName>
    </submittedName>
</protein>
<evidence type="ECO:0000313" key="2">
    <source>
        <dbReference type="EMBL" id="VEW11445.1"/>
    </source>
</evidence>
<sequence>MSQEALQVVSTELRLPDVTALYAAIGNGVTSAAHVVDLLAKEVGDDEEAAVLPPAPRNRTGQSSGHHSSSGGVVVKGVDDVLVKLARCCPRCPGMRSSASSPGSGSPSTG</sequence>
<dbReference type="Proteomes" id="UP000386281">
    <property type="component" value="Unassembled WGS sequence"/>
</dbReference>
<feature type="compositionally biased region" description="Low complexity" evidence="1">
    <location>
        <begin position="97"/>
        <end position="110"/>
    </location>
</feature>
<name>A0A449D1F6_9MICO</name>
<proteinExistence type="predicted"/>
<evidence type="ECO:0000313" key="3">
    <source>
        <dbReference type="Proteomes" id="UP000386281"/>
    </source>
</evidence>
<accession>A0A449D1F6</accession>
<dbReference type="EMBL" id="CAACXN010000012">
    <property type="protein sequence ID" value="VEW11445.1"/>
    <property type="molecule type" value="Genomic_DNA"/>
</dbReference>
<organism evidence="2 3">
    <name type="scientific">Brevibacterium casei</name>
    <dbReference type="NCBI Taxonomy" id="33889"/>
    <lineage>
        <taxon>Bacteria</taxon>
        <taxon>Bacillati</taxon>
        <taxon>Actinomycetota</taxon>
        <taxon>Actinomycetes</taxon>
        <taxon>Micrococcales</taxon>
        <taxon>Brevibacteriaceae</taxon>
        <taxon>Brevibacterium</taxon>
    </lineage>
</organism>
<keyword evidence="2" id="KW-0378">Hydrolase</keyword>
<dbReference type="AlphaFoldDB" id="A0A449D1F6"/>
<feature type="region of interest" description="Disordered" evidence="1">
    <location>
        <begin position="91"/>
        <end position="110"/>
    </location>
</feature>
<evidence type="ECO:0000256" key="1">
    <source>
        <dbReference type="SAM" id="MobiDB-lite"/>
    </source>
</evidence>
<reference evidence="2 3" key="1">
    <citation type="submission" date="2019-02" db="EMBL/GenBank/DDBJ databases">
        <authorList>
            <consortium name="Pathogen Informatics"/>
        </authorList>
    </citation>
    <scope>NUCLEOTIDE SEQUENCE [LARGE SCALE GENOMIC DNA]</scope>
    <source>
        <strain evidence="2 3">3012STDY7078520</strain>
    </source>
</reference>
<dbReference type="GO" id="GO:0016787">
    <property type="term" value="F:hydrolase activity"/>
    <property type="evidence" value="ECO:0007669"/>
    <property type="project" value="UniProtKB-KW"/>
</dbReference>
<feature type="region of interest" description="Disordered" evidence="1">
    <location>
        <begin position="47"/>
        <end position="73"/>
    </location>
</feature>
<feature type="compositionally biased region" description="Low complexity" evidence="1">
    <location>
        <begin position="63"/>
        <end position="73"/>
    </location>
</feature>